<dbReference type="PANTHER" id="PTHR41386">
    <property type="entry name" value="INTEGRAL MEMBRANE PROTEIN-RELATED"/>
    <property type="match status" value="1"/>
</dbReference>
<name>A0A934URS2_9BURK</name>
<proteinExistence type="predicted"/>
<keyword evidence="3" id="KW-1185">Reference proteome</keyword>
<sequence length="194" mass="21725">MTTSAPAPPGRPPPPDARHVADVTRANVEAMRHLDELQTRKRSFADRVADLVARACGHIVFVLTHFVALVAWVLWNTLAPEEVRIDPFPFTFLTMWASVEAIFLSSFVLISQNYQMRMSERRNQLDLQINLLAEQENSKMLLLLEEIARRVGALEGDDPEVGVLVQAAEPDMLARQIDEAYEEPAPAAATRAPR</sequence>
<evidence type="ECO:0000256" key="1">
    <source>
        <dbReference type="SAM" id="Phobius"/>
    </source>
</evidence>
<dbReference type="Proteomes" id="UP000617041">
    <property type="component" value="Unassembled WGS sequence"/>
</dbReference>
<protein>
    <submittedName>
        <fullName evidence="2">DUF1003 domain-containing protein</fullName>
    </submittedName>
</protein>
<dbReference type="RefSeq" id="WP_200789019.1">
    <property type="nucleotide sequence ID" value="NZ_JAEDAO010000001.1"/>
</dbReference>
<dbReference type="AlphaFoldDB" id="A0A934URS2"/>
<keyword evidence="1" id="KW-1133">Transmembrane helix</keyword>
<organism evidence="2 3">
    <name type="scientific">Ramlibacter algicola</name>
    <dbReference type="NCBI Taxonomy" id="2795217"/>
    <lineage>
        <taxon>Bacteria</taxon>
        <taxon>Pseudomonadati</taxon>
        <taxon>Pseudomonadota</taxon>
        <taxon>Betaproteobacteria</taxon>
        <taxon>Burkholderiales</taxon>
        <taxon>Comamonadaceae</taxon>
        <taxon>Ramlibacter</taxon>
    </lineage>
</organism>
<feature type="transmembrane region" description="Helical" evidence="1">
    <location>
        <begin position="87"/>
        <end position="110"/>
    </location>
</feature>
<dbReference type="EMBL" id="JAEDAO010000001">
    <property type="protein sequence ID" value="MBK0394059.1"/>
    <property type="molecule type" value="Genomic_DNA"/>
</dbReference>
<dbReference type="Pfam" id="PF06210">
    <property type="entry name" value="DUF1003"/>
    <property type="match status" value="1"/>
</dbReference>
<keyword evidence="1" id="KW-0812">Transmembrane</keyword>
<accession>A0A934URS2</accession>
<gene>
    <name evidence="2" type="ORF">I8E28_15765</name>
</gene>
<keyword evidence="1" id="KW-0472">Membrane</keyword>
<feature type="transmembrane region" description="Helical" evidence="1">
    <location>
        <begin position="51"/>
        <end position="75"/>
    </location>
</feature>
<evidence type="ECO:0000313" key="2">
    <source>
        <dbReference type="EMBL" id="MBK0394059.1"/>
    </source>
</evidence>
<evidence type="ECO:0000313" key="3">
    <source>
        <dbReference type="Proteomes" id="UP000617041"/>
    </source>
</evidence>
<dbReference type="InterPro" id="IPR010406">
    <property type="entry name" value="DUF1003"/>
</dbReference>
<dbReference type="PANTHER" id="PTHR41386:SF1">
    <property type="entry name" value="MEMBRANE PROTEIN"/>
    <property type="match status" value="1"/>
</dbReference>
<comment type="caution">
    <text evidence="2">The sequence shown here is derived from an EMBL/GenBank/DDBJ whole genome shotgun (WGS) entry which is preliminary data.</text>
</comment>
<reference evidence="2" key="1">
    <citation type="submission" date="2020-12" db="EMBL/GenBank/DDBJ databases">
        <title>Ramlibacter sp. nov., isolated from a freshwater alga, Cryptomonas.</title>
        <authorList>
            <person name="Kim H.M."/>
            <person name="Jeon C.O."/>
        </authorList>
    </citation>
    <scope>NUCLEOTIDE SEQUENCE</scope>
    <source>
        <strain evidence="2">CrO1</strain>
    </source>
</reference>